<dbReference type="InterPro" id="IPR003834">
    <property type="entry name" value="Cyt_c_assmbl_TM_dom"/>
</dbReference>
<feature type="transmembrane region" description="Helical" evidence="8">
    <location>
        <begin position="335"/>
        <end position="358"/>
    </location>
</feature>
<evidence type="ECO:0000256" key="5">
    <source>
        <dbReference type="ARBA" id="ARBA00022989"/>
    </source>
</evidence>
<dbReference type="OrthoDB" id="9811036at2"/>
<feature type="chain" id="PRO_5006914375" evidence="9">
    <location>
        <begin position="20"/>
        <end position="589"/>
    </location>
</feature>
<dbReference type="PROSITE" id="PS51352">
    <property type="entry name" value="THIOREDOXIN_2"/>
    <property type="match status" value="1"/>
</dbReference>
<dbReference type="Gene3D" id="2.60.40.1250">
    <property type="entry name" value="Thiol:disulfide interchange protein DsbD, N-terminal domain"/>
    <property type="match status" value="1"/>
</dbReference>
<dbReference type="RefSeq" id="WP_058448264.1">
    <property type="nucleotide sequence ID" value="NZ_CAAAJF010000003.1"/>
</dbReference>
<dbReference type="SUPFAM" id="SSF74863">
    <property type="entry name" value="Thiol:disulfide interchange protein DsbD, N-terminal domain (DsbD-alpha)"/>
    <property type="match status" value="1"/>
</dbReference>
<reference evidence="11 12" key="1">
    <citation type="submission" date="2015-11" db="EMBL/GenBank/DDBJ databases">
        <title>Genomic analysis of 38 Legionella species identifies large and diverse effector repertoires.</title>
        <authorList>
            <person name="Burstein D."/>
            <person name="Amaro F."/>
            <person name="Zusman T."/>
            <person name="Lifshitz Z."/>
            <person name="Cohen O."/>
            <person name="Gilbert J.A."/>
            <person name="Pupko T."/>
            <person name="Shuman H.A."/>
            <person name="Segal G."/>
        </authorList>
    </citation>
    <scope>NUCLEOTIDE SEQUENCE [LARGE SCALE GENOMIC DNA]</scope>
    <source>
        <strain evidence="11 12">JA-26-G1-E2</strain>
    </source>
</reference>
<keyword evidence="9" id="KW-0732">Signal</keyword>
<keyword evidence="5 8" id="KW-1133">Transmembrane helix</keyword>
<dbReference type="NCBIfam" id="NF001419">
    <property type="entry name" value="PRK00293.1"/>
    <property type="match status" value="1"/>
</dbReference>
<dbReference type="STRING" id="455.Ljam_0186"/>
<feature type="signal peptide" evidence="9">
    <location>
        <begin position="1"/>
        <end position="19"/>
    </location>
</feature>
<dbReference type="InterPro" id="IPR013766">
    <property type="entry name" value="Thioredoxin_domain"/>
</dbReference>
<dbReference type="InterPro" id="IPR028250">
    <property type="entry name" value="DsbDN"/>
</dbReference>
<sequence length="589" mass="64418">MKKWLLFSLLCFISFVNYATPLPAAEVFQVNAKQIDPNTFSLIWQIKPGYFLYADRIKVTTQPHSNVHLGSLRFPTPLTKMDKQGKSYPIYRNELSLPVPILGEQPGETLLNLSFQGCADDGFCYPPEIRQIRLTIDNELALTQVNMENIPYQQEEKSGATSATDDIEEVFTQHHWSMVILIFFGFGLLLSFTPCVLPMVPVLSGIIVGHGKNISTRKAFFLSLSYVLSMSVTYAFVGAVVALLGSNLQIAMQSPWVIGLFSMVFVLLALSMFGYYELRLPISWQAKIAGASKNQANGHYLGAAVMGCFSTLILSPCVTAPLIGALSYIAHSNNVIFGSLTLFFLGLGMGTPLLLIGISAGKWLPKAGHWMNGVKTFFGVLLLAVAIYLASRILPGAVVMLLWSSLLIFVGIYSGAFNKALSNFAKLQQGFGLMSLVYGLLILIGASMGNTNPLQPLTGLQATANANSNFSVETVSTVSEVQQAIAKAKGKPVMLDFYADWCTSCQIMESTTFKDPQVEAALKNFIVLKVDITANNAQDKALLRQYGVVAPPTFLFFNKKGYEQSKLRLVGETSASQFLKQLMQASALD</sequence>
<dbReference type="InterPro" id="IPR036929">
    <property type="entry name" value="DsbDN_sf"/>
</dbReference>
<dbReference type="GO" id="GO:0045454">
    <property type="term" value="P:cell redox homeostasis"/>
    <property type="evidence" value="ECO:0007669"/>
    <property type="project" value="TreeGrafter"/>
</dbReference>
<feature type="transmembrane region" description="Helical" evidence="8">
    <location>
        <begin position="299"/>
        <end position="329"/>
    </location>
</feature>
<evidence type="ECO:0000256" key="2">
    <source>
        <dbReference type="ARBA" id="ARBA00022475"/>
    </source>
</evidence>
<keyword evidence="3 8" id="KW-0812">Transmembrane</keyword>
<proteinExistence type="predicted"/>
<feature type="transmembrane region" description="Helical" evidence="8">
    <location>
        <begin position="220"/>
        <end position="244"/>
    </location>
</feature>
<evidence type="ECO:0000256" key="8">
    <source>
        <dbReference type="SAM" id="Phobius"/>
    </source>
</evidence>
<dbReference type="InterPro" id="IPR035671">
    <property type="entry name" value="DsbD_gamma"/>
</dbReference>
<feature type="transmembrane region" description="Helical" evidence="8">
    <location>
        <begin position="256"/>
        <end position="278"/>
    </location>
</feature>
<dbReference type="SUPFAM" id="SSF52833">
    <property type="entry name" value="Thioredoxin-like"/>
    <property type="match status" value="1"/>
</dbReference>
<evidence type="ECO:0000256" key="7">
    <source>
        <dbReference type="ARBA" id="ARBA00023284"/>
    </source>
</evidence>
<evidence type="ECO:0000256" key="3">
    <source>
        <dbReference type="ARBA" id="ARBA00022692"/>
    </source>
</evidence>
<dbReference type="PATRIC" id="fig|455.5.peg.194"/>
<dbReference type="CDD" id="cd02953">
    <property type="entry name" value="DsbDgamma"/>
    <property type="match status" value="1"/>
</dbReference>
<evidence type="ECO:0000256" key="4">
    <source>
        <dbReference type="ARBA" id="ARBA00022748"/>
    </source>
</evidence>
<comment type="subcellular location">
    <subcellularLocation>
        <location evidence="1">Cell membrane</location>
        <topology evidence="1">Multi-pass membrane protein</topology>
    </subcellularLocation>
</comment>
<feature type="domain" description="Thioredoxin" evidence="10">
    <location>
        <begin position="446"/>
        <end position="587"/>
    </location>
</feature>
<name>A0A0W0UZW3_9GAMM</name>
<feature type="transmembrane region" description="Helical" evidence="8">
    <location>
        <begin position="397"/>
        <end position="418"/>
    </location>
</feature>
<keyword evidence="7" id="KW-0676">Redox-active center</keyword>
<dbReference type="GO" id="GO:0005886">
    <property type="term" value="C:plasma membrane"/>
    <property type="evidence" value="ECO:0007669"/>
    <property type="project" value="UniProtKB-SubCell"/>
</dbReference>
<feature type="transmembrane region" description="Helical" evidence="8">
    <location>
        <begin position="430"/>
        <end position="448"/>
    </location>
</feature>
<evidence type="ECO:0000313" key="12">
    <source>
        <dbReference type="Proteomes" id="UP000054715"/>
    </source>
</evidence>
<dbReference type="Pfam" id="PF11412">
    <property type="entry name" value="DsbD_N"/>
    <property type="match status" value="1"/>
</dbReference>
<dbReference type="Gene3D" id="3.40.30.10">
    <property type="entry name" value="Glutaredoxin"/>
    <property type="match status" value="1"/>
</dbReference>
<dbReference type="AlphaFoldDB" id="A0A0W0UZW3"/>
<dbReference type="GO" id="GO:0017004">
    <property type="term" value="P:cytochrome complex assembly"/>
    <property type="evidence" value="ECO:0007669"/>
    <property type="project" value="UniProtKB-KW"/>
</dbReference>
<dbReference type="InterPro" id="IPR017937">
    <property type="entry name" value="Thioredoxin_CS"/>
</dbReference>
<dbReference type="PANTHER" id="PTHR32234:SF0">
    <property type="entry name" value="THIOL:DISULFIDE INTERCHANGE PROTEIN DSBD"/>
    <property type="match status" value="1"/>
</dbReference>
<evidence type="ECO:0000256" key="9">
    <source>
        <dbReference type="SAM" id="SignalP"/>
    </source>
</evidence>
<evidence type="ECO:0000256" key="6">
    <source>
        <dbReference type="ARBA" id="ARBA00023136"/>
    </source>
</evidence>
<gene>
    <name evidence="11" type="ORF">Ljam_0186</name>
</gene>
<protein>
    <submittedName>
        <fullName evidence="11">Thiol:disulfide interchange protein DsbD</fullName>
    </submittedName>
</protein>
<evidence type="ECO:0000259" key="10">
    <source>
        <dbReference type="PROSITE" id="PS51352"/>
    </source>
</evidence>
<dbReference type="GO" id="GO:0015035">
    <property type="term" value="F:protein-disulfide reductase activity"/>
    <property type="evidence" value="ECO:0007669"/>
    <property type="project" value="TreeGrafter"/>
</dbReference>
<keyword evidence="4" id="KW-0201">Cytochrome c-type biogenesis</keyword>
<evidence type="ECO:0000313" key="11">
    <source>
        <dbReference type="EMBL" id="KTD13396.1"/>
    </source>
</evidence>
<accession>A0A0W0UZW3</accession>
<feature type="transmembrane region" description="Helical" evidence="8">
    <location>
        <begin position="176"/>
        <end position="208"/>
    </location>
</feature>
<dbReference type="PROSITE" id="PS00194">
    <property type="entry name" value="THIOREDOXIN_1"/>
    <property type="match status" value="1"/>
</dbReference>
<evidence type="ECO:0000256" key="1">
    <source>
        <dbReference type="ARBA" id="ARBA00004651"/>
    </source>
</evidence>
<dbReference type="EMBL" id="LNYG01000001">
    <property type="protein sequence ID" value="KTD13396.1"/>
    <property type="molecule type" value="Genomic_DNA"/>
</dbReference>
<dbReference type="Pfam" id="PF02683">
    <property type="entry name" value="DsbD_TM"/>
    <property type="match status" value="1"/>
</dbReference>
<comment type="caution">
    <text evidence="11">The sequence shown here is derived from an EMBL/GenBank/DDBJ whole genome shotgun (WGS) entry which is preliminary data.</text>
</comment>
<feature type="transmembrane region" description="Helical" evidence="8">
    <location>
        <begin position="370"/>
        <end position="391"/>
    </location>
</feature>
<dbReference type="Pfam" id="PF13899">
    <property type="entry name" value="Thioredoxin_7"/>
    <property type="match status" value="1"/>
</dbReference>
<dbReference type="Proteomes" id="UP000054715">
    <property type="component" value="Unassembled WGS sequence"/>
</dbReference>
<organism evidence="11 12">
    <name type="scientific">Legionella jamestowniensis</name>
    <dbReference type="NCBI Taxonomy" id="455"/>
    <lineage>
        <taxon>Bacteria</taxon>
        <taxon>Pseudomonadati</taxon>
        <taxon>Pseudomonadota</taxon>
        <taxon>Gammaproteobacteria</taxon>
        <taxon>Legionellales</taxon>
        <taxon>Legionellaceae</taxon>
        <taxon>Legionella</taxon>
    </lineage>
</organism>
<keyword evidence="2" id="KW-1003">Cell membrane</keyword>
<dbReference type="InterPro" id="IPR036249">
    <property type="entry name" value="Thioredoxin-like_sf"/>
</dbReference>
<dbReference type="PANTHER" id="PTHR32234">
    <property type="entry name" value="THIOL:DISULFIDE INTERCHANGE PROTEIN DSBD"/>
    <property type="match status" value="1"/>
</dbReference>
<keyword evidence="6 8" id="KW-0472">Membrane</keyword>